<comment type="subcellular location">
    <subcellularLocation>
        <location evidence="1">Cell membrane</location>
        <topology evidence="1">Multi-pass membrane protein</topology>
    </subcellularLocation>
</comment>
<keyword evidence="4 8" id="KW-0812">Transmembrane</keyword>
<evidence type="ECO:0000256" key="2">
    <source>
        <dbReference type="ARBA" id="ARBA00022475"/>
    </source>
</evidence>
<evidence type="ECO:0000256" key="7">
    <source>
        <dbReference type="ARBA" id="ARBA00023136"/>
    </source>
</evidence>
<feature type="transmembrane region" description="Helical" evidence="8">
    <location>
        <begin position="121"/>
        <end position="141"/>
    </location>
</feature>
<keyword evidence="3" id="KW-0645">Protease</keyword>
<evidence type="ECO:0000256" key="8">
    <source>
        <dbReference type="SAM" id="Phobius"/>
    </source>
</evidence>
<dbReference type="GO" id="GO:0005886">
    <property type="term" value="C:plasma membrane"/>
    <property type="evidence" value="ECO:0007669"/>
    <property type="project" value="UniProtKB-SubCell"/>
</dbReference>
<name>A0A0W8FJ25_9ZZZZ</name>
<keyword evidence="2" id="KW-1003">Cell membrane</keyword>
<evidence type="ECO:0000313" key="9">
    <source>
        <dbReference type="EMBL" id="KUG20891.1"/>
    </source>
</evidence>
<dbReference type="InterPro" id="IPR026392">
    <property type="entry name" value="Exo/Archaeosortase_dom"/>
</dbReference>
<reference evidence="9" key="1">
    <citation type="journal article" date="2015" name="Proc. Natl. Acad. Sci. U.S.A.">
        <title>Networks of energetic and metabolic interactions define dynamics in microbial communities.</title>
        <authorList>
            <person name="Embree M."/>
            <person name="Liu J.K."/>
            <person name="Al-Bassam M.M."/>
            <person name="Zengler K."/>
        </authorList>
    </citation>
    <scope>NUCLEOTIDE SEQUENCE</scope>
</reference>
<dbReference type="InterPro" id="IPR019127">
    <property type="entry name" value="Exosortase"/>
</dbReference>
<feature type="transmembrane region" description="Helical" evidence="8">
    <location>
        <begin position="37"/>
        <end position="55"/>
    </location>
</feature>
<dbReference type="GO" id="GO:0008233">
    <property type="term" value="F:peptidase activity"/>
    <property type="evidence" value="ECO:0007669"/>
    <property type="project" value="UniProtKB-KW"/>
</dbReference>
<dbReference type="EMBL" id="LNQE01001130">
    <property type="protein sequence ID" value="KUG20891.1"/>
    <property type="molecule type" value="Genomic_DNA"/>
</dbReference>
<evidence type="ECO:0000256" key="4">
    <source>
        <dbReference type="ARBA" id="ARBA00022692"/>
    </source>
</evidence>
<evidence type="ECO:0000256" key="6">
    <source>
        <dbReference type="ARBA" id="ARBA00022989"/>
    </source>
</evidence>
<dbReference type="NCBIfam" id="TIGR04178">
    <property type="entry name" value="exo_archaeo"/>
    <property type="match status" value="1"/>
</dbReference>
<feature type="transmembrane region" description="Helical" evidence="8">
    <location>
        <begin position="153"/>
        <end position="178"/>
    </location>
</feature>
<feature type="transmembrane region" description="Helical" evidence="8">
    <location>
        <begin position="265"/>
        <end position="283"/>
    </location>
</feature>
<feature type="transmembrane region" description="Helical" evidence="8">
    <location>
        <begin position="97"/>
        <end position="116"/>
    </location>
</feature>
<dbReference type="GO" id="GO:0006508">
    <property type="term" value="P:proteolysis"/>
    <property type="evidence" value="ECO:0007669"/>
    <property type="project" value="UniProtKB-KW"/>
</dbReference>
<dbReference type="Pfam" id="PF09721">
    <property type="entry name" value="Exosortase_EpsH"/>
    <property type="match status" value="1"/>
</dbReference>
<comment type="caution">
    <text evidence="9">The sequence shown here is derived from an EMBL/GenBank/DDBJ whole genome shotgun (WGS) entry which is preliminary data.</text>
</comment>
<feature type="transmembrane region" description="Helical" evidence="8">
    <location>
        <begin position="190"/>
        <end position="214"/>
    </location>
</feature>
<protein>
    <submittedName>
        <fullName evidence="9">Uncharacterized protein</fullName>
    </submittedName>
</protein>
<dbReference type="AlphaFoldDB" id="A0A0W8FJ25"/>
<evidence type="ECO:0000256" key="1">
    <source>
        <dbReference type="ARBA" id="ARBA00004651"/>
    </source>
</evidence>
<evidence type="ECO:0000256" key="3">
    <source>
        <dbReference type="ARBA" id="ARBA00022670"/>
    </source>
</evidence>
<keyword evidence="5" id="KW-0378">Hydrolase</keyword>
<accession>A0A0W8FJ25</accession>
<keyword evidence="6 8" id="KW-1133">Transmembrane helix</keyword>
<evidence type="ECO:0000256" key="5">
    <source>
        <dbReference type="ARBA" id="ARBA00022801"/>
    </source>
</evidence>
<gene>
    <name evidence="9" type="ORF">ASZ90_009358</name>
</gene>
<keyword evidence="7 8" id="KW-0472">Membrane</keyword>
<feature type="transmembrane region" description="Helical" evidence="8">
    <location>
        <begin position="12"/>
        <end position="31"/>
    </location>
</feature>
<sequence>MRFPDFRSVDPQKAALIWIGIALASVTLFLFFTGPAYMMVDALGIWVLACVALFFQSRRSISHLTERDSQIMVAVGIVVCAYSFLNVPLGFGNPPYSISDFSILLSGIAIIAFGLLRYASFLVPVSFPLIAVFGYQVYSIFLRHQDWVVAPLLPPLIFFTMLLLHLVGIDAVISGNVISFTSLTGDSIRLAVVGDCSGIWSLGTFAMASLIVLFSFPEGRTRGGLILISLGFIGTYAVNVGRVFLIAISGYLYGSEIIIKVAHDHIGWIIFSAWMIVFWYYFFTRQLGLSLLPTRGISLIRDDRR</sequence>
<feature type="transmembrane region" description="Helical" evidence="8">
    <location>
        <begin position="71"/>
        <end position="91"/>
    </location>
</feature>
<organism evidence="9">
    <name type="scientific">hydrocarbon metagenome</name>
    <dbReference type="NCBI Taxonomy" id="938273"/>
    <lineage>
        <taxon>unclassified sequences</taxon>
        <taxon>metagenomes</taxon>
        <taxon>ecological metagenomes</taxon>
    </lineage>
</organism>
<proteinExistence type="predicted"/>
<feature type="transmembrane region" description="Helical" evidence="8">
    <location>
        <begin position="226"/>
        <end position="253"/>
    </location>
</feature>